<dbReference type="RefSeq" id="WP_126309997.1">
    <property type="nucleotide sequence ID" value="NZ_DAINIT010000001.1"/>
</dbReference>
<evidence type="ECO:0000256" key="2">
    <source>
        <dbReference type="RuleBase" id="RU004447"/>
    </source>
</evidence>
<dbReference type="InterPro" id="IPR011765">
    <property type="entry name" value="Pept_M16_N"/>
</dbReference>
<dbReference type="Pfam" id="PF05193">
    <property type="entry name" value="Peptidase_M16_C"/>
    <property type="match status" value="1"/>
</dbReference>
<organism evidence="5 6">
    <name type="scientific">Methylomusa anaerophila</name>
    <dbReference type="NCBI Taxonomy" id="1930071"/>
    <lineage>
        <taxon>Bacteria</taxon>
        <taxon>Bacillati</taxon>
        <taxon>Bacillota</taxon>
        <taxon>Negativicutes</taxon>
        <taxon>Selenomonadales</taxon>
        <taxon>Sporomusaceae</taxon>
        <taxon>Methylomusa</taxon>
    </lineage>
</organism>
<dbReference type="PANTHER" id="PTHR11851">
    <property type="entry name" value="METALLOPROTEASE"/>
    <property type="match status" value="1"/>
</dbReference>
<evidence type="ECO:0000256" key="1">
    <source>
        <dbReference type="ARBA" id="ARBA00007261"/>
    </source>
</evidence>
<evidence type="ECO:0000313" key="5">
    <source>
        <dbReference type="EMBL" id="BBB93128.1"/>
    </source>
</evidence>
<evidence type="ECO:0000259" key="4">
    <source>
        <dbReference type="Pfam" id="PF05193"/>
    </source>
</evidence>
<evidence type="ECO:0000313" key="6">
    <source>
        <dbReference type="Proteomes" id="UP000276437"/>
    </source>
</evidence>
<feature type="domain" description="Peptidase M16 N-terminal" evidence="3">
    <location>
        <begin position="12"/>
        <end position="159"/>
    </location>
</feature>
<dbReference type="EMBL" id="AP018449">
    <property type="protein sequence ID" value="BBB93128.1"/>
    <property type="molecule type" value="Genomic_DNA"/>
</dbReference>
<dbReference type="GO" id="GO:0004222">
    <property type="term" value="F:metalloendopeptidase activity"/>
    <property type="evidence" value="ECO:0007669"/>
    <property type="project" value="UniProtKB-EC"/>
</dbReference>
<dbReference type="InterPro" id="IPR007863">
    <property type="entry name" value="Peptidase_M16_C"/>
</dbReference>
<dbReference type="GO" id="GO:0046872">
    <property type="term" value="F:metal ion binding"/>
    <property type="evidence" value="ECO:0007669"/>
    <property type="project" value="InterPro"/>
</dbReference>
<dbReference type="AlphaFoldDB" id="A0A348APY0"/>
<sequence>MYCKSVLPNGIRIVSETIPYVKSVTLGVWIGTGSRFEDEKSHGISHFLEHLMFKGTGRRSAKDIAEAIDAVGGQLNAFTAKEYTCYYIKVLDVHRELAMDILSDMLLNSKFAAEDIERERQVVLEEVHMYEDSPDELVHDIYLDAVWPGHPLGRNILGAEESIEGFDRRLVLDFYHSHYTADNIVVAAAGNLEHEALVELAGKHFGGFSGNKKDALVHPPQYTPTRLIHSKETEQVHLCLGTASVSQSSPDIYPTHIINNILGGGISSRLFQSIREERGLAYSVYSYQANYRDAGLFTVYAGTRPNNIGQVVELIMKNIMDLQAGGVTKEEFIKAKEQIKGNLLLGLESSSSRMSRIGKMEITLGRYISLDEVVDKIERVAEEDIWRMIKKMFVSESLCLTALGPIQSDSIPDVRKPRE</sequence>
<proteinExistence type="inferred from homology"/>
<dbReference type="InterPro" id="IPR011249">
    <property type="entry name" value="Metalloenz_LuxS/M16"/>
</dbReference>
<dbReference type="KEGG" id="mana:MAMMFC1_03837"/>
<dbReference type="FunFam" id="3.30.830.10:FF:000008">
    <property type="entry name" value="Mitochondrial-processing peptidase subunit beta"/>
    <property type="match status" value="1"/>
</dbReference>
<comment type="similarity">
    <text evidence="1 2">Belongs to the peptidase M16 family.</text>
</comment>
<evidence type="ECO:0000259" key="3">
    <source>
        <dbReference type="Pfam" id="PF00675"/>
    </source>
</evidence>
<protein>
    <submittedName>
        <fullName evidence="5">Protease 3</fullName>
        <ecNumber evidence="5">3.4.24.55</ecNumber>
    </submittedName>
</protein>
<gene>
    <name evidence="5" type="primary">ptrA</name>
    <name evidence="5" type="ORF">MAMMFC1_03837</name>
</gene>
<dbReference type="PANTHER" id="PTHR11851:SF49">
    <property type="entry name" value="MITOCHONDRIAL-PROCESSING PEPTIDASE SUBUNIT ALPHA"/>
    <property type="match status" value="1"/>
</dbReference>
<accession>A0A348APY0</accession>
<keyword evidence="5" id="KW-0378">Hydrolase</keyword>
<dbReference type="InterPro" id="IPR001431">
    <property type="entry name" value="Pept_M16_Zn_BS"/>
</dbReference>
<dbReference type="SUPFAM" id="SSF63411">
    <property type="entry name" value="LuxS/MPP-like metallohydrolase"/>
    <property type="match status" value="2"/>
</dbReference>
<feature type="domain" description="Peptidase M16 C-terminal" evidence="4">
    <location>
        <begin position="168"/>
        <end position="338"/>
    </location>
</feature>
<reference evidence="5 6" key="1">
    <citation type="journal article" date="2018" name="Int. J. Syst. Evol. Microbiol.">
        <title>Methylomusa anaerophila gen. nov., sp. nov., an anaerobic methanol-utilizing bacterium isolated from a microbial fuel cell.</title>
        <authorList>
            <person name="Amano N."/>
            <person name="Yamamuro A."/>
            <person name="Miyahara M."/>
            <person name="Kouzuma A."/>
            <person name="Abe T."/>
            <person name="Watanabe K."/>
        </authorList>
    </citation>
    <scope>NUCLEOTIDE SEQUENCE [LARGE SCALE GENOMIC DNA]</scope>
    <source>
        <strain evidence="5 6">MMFC1</strain>
    </source>
</reference>
<dbReference type="Proteomes" id="UP000276437">
    <property type="component" value="Chromosome"/>
</dbReference>
<dbReference type="Gene3D" id="3.30.830.10">
    <property type="entry name" value="Metalloenzyme, LuxS/M16 peptidase-like"/>
    <property type="match status" value="2"/>
</dbReference>
<dbReference type="PROSITE" id="PS00143">
    <property type="entry name" value="INSULINASE"/>
    <property type="match status" value="1"/>
</dbReference>
<keyword evidence="5" id="KW-0645">Protease</keyword>
<name>A0A348APY0_9FIRM</name>
<dbReference type="InterPro" id="IPR050361">
    <property type="entry name" value="MPP/UQCRC_Complex"/>
</dbReference>
<keyword evidence="6" id="KW-1185">Reference proteome</keyword>
<dbReference type="EC" id="3.4.24.55" evidence="5"/>
<dbReference type="OrthoDB" id="9811314at2"/>
<dbReference type="Pfam" id="PF00675">
    <property type="entry name" value="Peptidase_M16"/>
    <property type="match status" value="1"/>
</dbReference>
<dbReference type="GO" id="GO:0006508">
    <property type="term" value="P:proteolysis"/>
    <property type="evidence" value="ECO:0007669"/>
    <property type="project" value="UniProtKB-KW"/>
</dbReference>